<dbReference type="InterPro" id="IPR043030">
    <property type="entry name" value="BGBP_N_sf"/>
</dbReference>
<dbReference type="AlphaFoldDB" id="A0AAV8WVV9"/>
<dbReference type="PROSITE" id="PS51762">
    <property type="entry name" value="GH16_2"/>
    <property type="match status" value="1"/>
</dbReference>
<dbReference type="PROSITE" id="PS51969">
    <property type="entry name" value="CBM39"/>
    <property type="match status" value="1"/>
</dbReference>
<gene>
    <name evidence="6" type="ORF">NQ314_016571</name>
</gene>
<dbReference type="InterPro" id="IPR013320">
    <property type="entry name" value="ConA-like_dom_sf"/>
</dbReference>
<comment type="similarity">
    <text evidence="1">Belongs to the insect beta-1,3-glucan binding protein family.</text>
</comment>
<dbReference type="PANTHER" id="PTHR10963">
    <property type="entry name" value="GLYCOSYL HYDROLASE-RELATED"/>
    <property type="match status" value="1"/>
</dbReference>
<evidence type="ECO:0000259" key="5">
    <source>
        <dbReference type="PROSITE" id="PS51969"/>
    </source>
</evidence>
<dbReference type="InterPro" id="IPR031756">
    <property type="entry name" value="BGBP_N"/>
</dbReference>
<dbReference type="PANTHER" id="PTHR10963:SF60">
    <property type="entry name" value="GRAM-NEGATIVE BACTERIA-BINDING PROTEIN 1-RELATED"/>
    <property type="match status" value="1"/>
</dbReference>
<evidence type="ECO:0000256" key="3">
    <source>
        <dbReference type="ARBA" id="ARBA00022859"/>
    </source>
</evidence>
<dbReference type="InterPro" id="IPR000757">
    <property type="entry name" value="Beta-glucanase-like"/>
</dbReference>
<dbReference type="Proteomes" id="UP001162156">
    <property type="component" value="Unassembled WGS sequence"/>
</dbReference>
<sequence>MVAQFSSTLKKVCLTQRKLSLNLILDEEGITLFAFHGKINEDLNGREGGTFSRDITKAKNGRWTFKDPYTKLKKGDIIYYWTYVDYFDGERKLGYTKDDQQFVVEDLIDESRPAIDVRHPAIDVRIKPTISCESANTEPNCQEKLVFSEDFSTVLQDEKWTLEQRYADSPLDPHCVIEDMKRDLFCPPVISSQISTKNKFSFKYGKVEIRAKLPKGDWIYPELLLNSLNEEYGPNYESGQIRIAFTAGNSEMNKILKGGIILGSQNVARNYGLKNIERHRTWCDDFHKFVINWKPGEFALVQTYDNILLTDGVYK</sequence>
<dbReference type="GO" id="GO:0045087">
    <property type="term" value="P:innate immune response"/>
    <property type="evidence" value="ECO:0007669"/>
    <property type="project" value="UniProtKB-KW"/>
</dbReference>
<accession>A0AAV8WVV9</accession>
<dbReference type="Gene3D" id="2.60.120.200">
    <property type="match status" value="1"/>
</dbReference>
<evidence type="ECO:0000313" key="6">
    <source>
        <dbReference type="EMBL" id="KAJ8930601.1"/>
    </source>
</evidence>
<evidence type="ECO:0000256" key="2">
    <source>
        <dbReference type="ARBA" id="ARBA00022588"/>
    </source>
</evidence>
<name>A0AAV8WVV9_9CUCU</name>
<dbReference type="GO" id="GO:0004553">
    <property type="term" value="F:hydrolase activity, hydrolyzing O-glycosyl compounds"/>
    <property type="evidence" value="ECO:0007669"/>
    <property type="project" value="InterPro"/>
</dbReference>
<reference evidence="6" key="1">
    <citation type="journal article" date="2023" name="Insect Mol. Biol.">
        <title>Genome sequencing provides insights into the evolution of gene families encoding plant cell wall-degrading enzymes in longhorned beetles.</title>
        <authorList>
            <person name="Shin N.R."/>
            <person name="Okamura Y."/>
            <person name="Kirsch R."/>
            <person name="Pauchet Y."/>
        </authorList>
    </citation>
    <scope>NUCLEOTIDE SEQUENCE</scope>
    <source>
        <strain evidence="6">RBIC_L_NR</strain>
    </source>
</reference>
<evidence type="ECO:0000256" key="1">
    <source>
        <dbReference type="ARBA" id="ARBA00008781"/>
    </source>
</evidence>
<comment type="caution">
    <text evidence="6">The sequence shown here is derived from an EMBL/GenBank/DDBJ whole genome shotgun (WGS) entry which is preliminary data.</text>
</comment>
<keyword evidence="3" id="KW-0391">Immunity</keyword>
<keyword evidence="2" id="KW-0399">Innate immunity</keyword>
<feature type="domain" description="CBM39" evidence="5">
    <location>
        <begin position="5"/>
        <end position="109"/>
    </location>
</feature>
<dbReference type="EMBL" id="JANEYF010004598">
    <property type="protein sequence ID" value="KAJ8930601.1"/>
    <property type="molecule type" value="Genomic_DNA"/>
</dbReference>
<dbReference type="GO" id="GO:0005975">
    <property type="term" value="P:carbohydrate metabolic process"/>
    <property type="evidence" value="ECO:0007669"/>
    <property type="project" value="InterPro"/>
</dbReference>
<dbReference type="InterPro" id="IPR050546">
    <property type="entry name" value="Glycosyl_Hydrlase_16"/>
</dbReference>
<organism evidence="6 7">
    <name type="scientific">Rhamnusium bicolor</name>
    <dbReference type="NCBI Taxonomy" id="1586634"/>
    <lineage>
        <taxon>Eukaryota</taxon>
        <taxon>Metazoa</taxon>
        <taxon>Ecdysozoa</taxon>
        <taxon>Arthropoda</taxon>
        <taxon>Hexapoda</taxon>
        <taxon>Insecta</taxon>
        <taxon>Pterygota</taxon>
        <taxon>Neoptera</taxon>
        <taxon>Endopterygota</taxon>
        <taxon>Coleoptera</taxon>
        <taxon>Polyphaga</taxon>
        <taxon>Cucujiformia</taxon>
        <taxon>Chrysomeloidea</taxon>
        <taxon>Cerambycidae</taxon>
        <taxon>Lepturinae</taxon>
        <taxon>Rhagiini</taxon>
        <taxon>Rhamnusium</taxon>
    </lineage>
</organism>
<evidence type="ECO:0000313" key="7">
    <source>
        <dbReference type="Proteomes" id="UP001162156"/>
    </source>
</evidence>
<proteinExistence type="inferred from homology"/>
<feature type="domain" description="GH16" evidence="4">
    <location>
        <begin position="131"/>
        <end position="315"/>
    </location>
</feature>
<keyword evidence="7" id="KW-1185">Reference proteome</keyword>
<evidence type="ECO:0000259" key="4">
    <source>
        <dbReference type="PROSITE" id="PS51762"/>
    </source>
</evidence>
<dbReference type="Gene3D" id="2.60.40.2140">
    <property type="entry name" value="Beta-1,3-glucan-recognition protein, N-terminal domain"/>
    <property type="match status" value="1"/>
</dbReference>
<protein>
    <submittedName>
        <fullName evidence="6">Uncharacterized protein</fullName>
    </submittedName>
</protein>
<dbReference type="Pfam" id="PF15886">
    <property type="entry name" value="CBM39"/>
    <property type="match status" value="1"/>
</dbReference>
<dbReference type="GO" id="GO:0030246">
    <property type="term" value="F:carbohydrate binding"/>
    <property type="evidence" value="ECO:0007669"/>
    <property type="project" value="InterPro"/>
</dbReference>
<dbReference type="SUPFAM" id="SSF49899">
    <property type="entry name" value="Concanavalin A-like lectins/glucanases"/>
    <property type="match status" value="1"/>
</dbReference>